<dbReference type="PANTHER" id="PTHR34216">
    <property type="match status" value="1"/>
</dbReference>
<dbReference type="Proteomes" id="UP000216605">
    <property type="component" value="Unassembled WGS sequence"/>
</dbReference>
<evidence type="ECO:0000259" key="3">
    <source>
        <dbReference type="PROSITE" id="PS51677"/>
    </source>
</evidence>
<dbReference type="GO" id="GO:0005576">
    <property type="term" value="C:extracellular region"/>
    <property type="evidence" value="ECO:0007669"/>
    <property type="project" value="UniProtKB-SubCell"/>
</dbReference>
<dbReference type="PANTHER" id="PTHR34216:SF3">
    <property type="entry name" value="POLY-BETA-1,6-N-ACETYL-D-GLUCOSAMINE N-DEACETYLASE"/>
    <property type="match status" value="1"/>
</dbReference>
<protein>
    <submittedName>
        <fullName evidence="4">Polysaccharide deacetylase</fullName>
    </submittedName>
</protein>
<dbReference type="EMBL" id="NOXV01000292">
    <property type="protein sequence ID" value="OYQ34671.1"/>
    <property type="molecule type" value="Genomic_DNA"/>
</dbReference>
<dbReference type="InterPro" id="IPR002509">
    <property type="entry name" value="NODB_dom"/>
</dbReference>
<dbReference type="Pfam" id="PF01522">
    <property type="entry name" value="Polysacc_deac_1"/>
    <property type="match status" value="1"/>
</dbReference>
<keyword evidence="2" id="KW-0732">Signal</keyword>
<dbReference type="PROSITE" id="PS51677">
    <property type="entry name" value="NODB"/>
    <property type="match status" value="1"/>
</dbReference>
<dbReference type="InterPro" id="IPR051398">
    <property type="entry name" value="Polysacch_Deacetylase"/>
</dbReference>
<keyword evidence="5" id="KW-1185">Reference proteome</keyword>
<dbReference type="AlphaFoldDB" id="A0A255YZS0"/>
<dbReference type="GO" id="GO:0005975">
    <property type="term" value="P:carbohydrate metabolic process"/>
    <property type="evidence" value="ECO:0007669"/>
    <property type="project" value="InterPro"/>
</dbReference>
<name>A0A255YZS0_9FLAO</name>
<evidence type="ECO:0000313" key="5">
    <source>
        <dbReference type="Proteomes" id="UP000216605"/>
    </source>
</evidence>
<dbReference type="SUPFAM" id="SSF88713">
    <property type="entry name" value="Glycoside hydrolase/deacetylase"/>
    <property type="match status" value="1"/>
</dbReference>
<dbReference type="OrthoDB" id="9778320at2"/>
<dbReference type="RefSeq" id="WP_094415738.1">
    <property type="nucleotide sequence ID" value="NZ_NOXV01000292.1"/>
</dbReference>
<reference evidence="4 5" key="1">
    <citation type="submission" date="2017-07" db="EMBL/GenBank/DDBJ databases">
        <title>Flavobacterium cyanobacteriorum sp. nov., isolated from cyanobacterial aggregates in a eutrophic lake.</title>
        <authorList>
            <person name="Cai H."/>
        </authorList>
    </citation>
    <scope>NUCLEOTIDE SEQUENCE [LARGE SCALE GENOMIC DNA]</scope>
    <source>
        <strain evidence="4 5">TH021</strain>
    </source>
</reference>
<dbReference type="Gene3D" id="3.20.20.370">
    <property type="entry name" value="Glycoside hydrolase/deacetylase"/>
    <property type="match status" value="1"/>
</dbReference>
<accession>A0A255YZS0</accession>
<evidence type="ECO:0000256" key="2">
    <source>
        <dbReference type="ARBA" id="ARBA00022729"/>
    </source>
</evidence>
<dbReference type="GO" id="GO:0016810">
    <property type="term" value="F:hydrolase activity, acting on carbon-nitrogen (but not peptide) bonds"/>
    <property type="evidence" value="ECO:0007669"/>
    <property type="project" value="InterPro"/>
</dbReference>
<gene>
    <name evidence="4" type="ORF">CHU92_11600</name>
</gene>
<organism evidence="4 5">
    <name type="scientific">Flavobacterium cyanobacteriorum</name>
    <dbReference type="NCBI Taxonomy" id="2022802"/>
    <lineage>
        <taxon>Bacteria</taxon>
        <taxon>Pseudomonadati</taxon>
        <taxon>Bacteroidota</taxon>
        <taxon>Flavobacteriia</taxon>
        <taxon>Flavobacteriales</taxon>
        <taxon>Flavobacteriaceae</taxon>
        <taxon>Flavobacterium</taxon>
    </lineage>
</organism>
<evidence type="ECO:0000256" key="1">
    <source>
        <dbReference type="ARBA" id="ARBA00004613"/>
    </source>
</evidence>
<sequence>MQRLSVLMYHNICQDPSAGKGLTISLEKFEQQLKYLKNKGYVSCHLSELQGLTSLTRKTVVLTFDDVTQNQLAAVRLLKQYGFRATFFIPFAFLGKTDAWNNPGTEKIMTPEHLKSIDPEVVEFGHHSFLHRPYASLSEEEIHQDFMASRQIIEASGLKVYPAVAYPYGNFPKQEPAKSYFKKILESNGIRMGFRIGNRVNTFPFKDNFEINRIDVRGEWSLLRFRLKIRFGKLF</sequence>
<feature type="domain" description="NodB homology" evidence="3">
    <location>
        <begin position="58"/>
        <end position="235"/>
    </location>
</feature>
<dbReference type="InterPro" id="IPR011330">
    <property type="entry name" value="Glyco_hydro/deAcase_b/a-brl"/>
</dbReference>
<comment type="subcellular location">
    <subcellularLocation>
        <location evidence="1">Secreted</location>
    </subcellularLocation>
</comment>
<evidence type="ECO:0000313" key="4">
    <source>
        <dbReference type="EMBL" id="OYQ34671.1"/>
    </source>
</evidence>
<proteinExistence type="predicted"/>
<comment type="caution">
    <text evidence="4">The sequence shown here is derived from an EMBL/GenBank/DDBJ whole genome shotgun (WGS) entry which is preliminary data.</text>
</comment>
<dbReference type="CDD" id="cd10918">
    <property type="entry name" value="CE4_NodB_like_5s_6s"/>
    <property type="match status" value="1"/>
</dbReference>